<dbReference type="Proteomes" id="UP000594118">
    <property type="component" value="Chromosome"/>
</dbReference>
<evidence type="ECO:0000256" key="1">
    <source>
        <dbReference type="ARBA" id="ARBA00006484"/>
    </source>
</evidence>
<dbReference type="InterPro" id="IPR050259">
    <property type="entry name" value="SDR"/>
</dbReference>
<dbReference type="NCBIfam" id="NF005468">
    <property type="entry name" value="PRK07062.1"/>
    <property type="match status" value="1"/>
</dbReference>
<organism evidence="2 3">
    <name type="scientific">Pseudooceanicola spongiae</name>
    <dbReference type="NCBI Taxonomy" id="2613965"/>
    <lineage>
        <taxon>Bacteria</taxon>
        <taxon>Pseudomonadati</taxon>
        <taxon>Pseudomonadota</taxon>
        <taxon>Alphaproteobacteria</taxon>
        <taxon>Rhodobacterales</taxon>
        <taxon>Paracoccaceae</taxon>
        <taxon>Pseudooceanicola</taxon>
    </lineage>
</organism>
<evidence type="ECO:0000313" key="2">
    <source>
        <dbReference type="EMBL" id="QOL81330.1"/>
    </source>
</evidence>
<dbReference type="SUPFAM" id="SSF51735">
    <property type="entry name" value="NAD(P)-binding Rossmann-fold domains"/>
    <property type="match status" value="1"/>
</dbReference>
<dbReference type="AlphaFoldDB" id="A0A7L9WQI0"/>
<dbReference type="PANTHER" id="PTHR42879:SF6">
    <property type="entry name" value="NADPH-DEPENDENT REDUCTASE BACG"/>
    <property type="match status" value="1"/>
</dbReference>
<dbReference type="InterPro" id="IPR036291">
    <property type="entry name" value="NAD(P)-bd_dom_sf"/>
</dbReference>
<sequence>MDLGLTDKTVIVTGASSGIGLAAARQLLGEGAKVALCARGAERLAAVAEDLGAEFGAGRILAQPVDVLNEAAVNGFAEAVAARFGGAVALINNAGQGRVSTFADTDDQAWRDELELKYFSQIRPIRAFQAMLAASGQGAIAATNSLLAYQPEPHMVCTSSARAGVQSLLKSLSVELAPKIRVNSILVGLVDSNQWQRRFEARDDQSQSCDDWYAALAAKKKIPLGRLGKPEEAARALVFLASPAASYITGAQIEISGGVSRYI</sequence>
<dbReference type="RefSeq" id="WP_193079249.1">
    <property type="nucleotide sequence ID" value="NZ_CP045201.1"/>
</dbReference>
<gene>
    <name evidence="2" type="ORF">F3W81_11190</name>
</gene>
<evidence type="ECO:0000313" key="3">
    <source>
        <dbReference type="Proteomes" id="UP000594118"/>
    </source>
</evidence>
<keyword evidence="3" id="KW-1185">Reference proteome</keyword>
<dbReference type="EMBL" id="CP045201">
    <property type="protein sequence ID" value="QOL81330.1"/>
    <property type="molecule type" value="Genomic_DNA"/>
</dbReference>
<dbReference type="FunFam" id="3.40.50.720:FF:000084">
    <property type="entry name" value="Short-chain dehydrogenase reductase"/>
    <property type="match status" value="1"/>
</dbReference>
<dbReference type="PANTHER" id="PTHR42879">
    <property type="entry name" value="3-OXOACYL-(ACYL-CARRIER-PROTEIN) REDUCTASE"/>
    <property type="match status" value="1"/>
</dbReference>
<proteinExistence type="inferred from homology"/>
<protein>
    <submittedName>
        <fullName evidence="2">SDR family oxidoreductase</fullName>
    </submittedName>
</protein>
<reference evidence="2 3" key="1">
    <citation type="submission" date="2019-10" db="EMBL/GenBank/DDBJ databases">
        <title>Pseudopuniceibacterium sp. HQ09 islated from Antarctica.</title>
        <authorList>
            <person name="Liao L."/>
            <person name="Su S."/>
            <person name="Chen B."/>
            <person name="Yu Y."/>
        </authorList>
    </citation>
    <scope>NUCLEOTIDE SEQUENCE [LARGE SCALE GENOMIC DNA]</scope>
    <source>
        <strain evidence="2 3">HQ09</strain>
    </source>
</reference>
<dbReference type="InterPro" id="IPR002347">
    <property type="entry name" value="SDR_fam"/>
</dbReference>
<dbReference type="Pfam" id="PF13561">
    <property type="entry name" value="adh_short_C2"/>
    <property type="match status" value="1"/>
</dbReference>
<name>A0A7L9WQI0_9RHOB</name>
<dbReference type="PRINTS" id="PR00081">
    <property type="entry name" value="GDHRDH"/>
</dbReference>
<dbReference type="KEGG" id="pshq:F3W81_11190"/>
<comment type="similarity">
    <text evidence="1">Belongs to the short-chain dehydrogenases/reductases (SDR) family.</text>
</comment>
<accession>A0A7L9WQI0</accession>
<dbReference type="Gene3D" id="3.40.50.720">
    <property type="entry name" value="NAD(P)-binding Rossmann-like Domain"/>
    <property type="match status" value="1"/>
</dbReference>